<dbReference type="GO" id="GO:0016887">
    <property type="term" value="F:ATP hydrolysis activity"/>
    <property type="evidence" value="ECO:0007669"/>
    <property type="project" value="InterPro"/>
</dbReference>
<dbReference type="InterPro" id="IPR003439">
    <property type="entry name" value="ABC_transporter-like_ATP-bd"/>
</dbReference>
<dbReference type="InterPro" id="IPR050388">
    <property type="entry name" value="ABC_Ni/Peptide_Import"/>
</dbReference>
<evidence type="ECO:0000256" key="8">
    <source>
        <dbReference type="ARBA" id="ARBA00038852"/>
    </source>
</evidence>
<evidence type="ECO:0000256" key="4">
    <source>
        <dbReference type="ARBA" id="ARBA00022475"/>
    </source>
</evidence>
<dbReference type="GO" id="GO:0005524">
    <property type="term" value="F:ATP binding"/>
    <property type="evidence" value="ECO:0007669"/>
    <property type="project" value="UniProtKB-KW"/>
</dbReference>
<dbReference type="InterPro" id="IPR027417">
    <property type="entry name" value="P-loop_NTPase"/>
</dbReference>
<evidence type="ECO:0000256" key="7">
    <source>
        <dbReference type="ARBA" id="ARBA00023136"/>
    </source>
</evidence>
<dbReference type="NCBIfam" id="NF007739">
    <property type="entry name" value="PRK10419.1"/>
    <property type="match status" value="2"/>
</dbReference>
<evidence type="ECO:0000313" key="12">
    <source>
        <dbReference type="Proteomes" id="UP000029999"/>
    </source>
</evidence>
<dbReference type="CDD" id="cd03257">
    <property type="entry name" value="ABC_NikE_OppD_transporters"/>
    <property type="match status" value="2"/>
</dbReference>
<dbReference type="GO" id="GO:0055085">
    <property type="term" value="P:transmembrane transport"/>
    <property type="evidence" value="ECO:0007669"/>
    <property type="project" value="UniProtKB-ARBA"/>
</dbReference>
<evidence type="ECO:0000313" key="11">
    <source>
        <dbReference type="EMBL" id="KGM06143.1"/>
    </source>
</evidence>
<gene>
    <name evidence="11" type="ORF">LP43_2016</name>
</gene>
<dbReference type="GO" id="GO:0005886">
    <property type="term" value="C:plasma membrane"/>
    <property type="evidence" value="ECO:0007669"/>
    <property type="project" value="UniProtKB-SubCell"/>
</dbReference>
<evidence type="ECO:0000256" key="3">
    <source>
        <dbReference type="ARBA" id="ARBA00022448"/>
    </source>
</evidence>
<sequence>MSETLLEVKGLKTWFGQDEQPFKAVDGVGFNIRRGETFALLGESGCGKSMTALSLLRLNPYPASHIVAGEVKLAGDDLLPLSEADMEKIRGRRVSMIFQEPQSSLNPVLSVGQQIAEVLQWHFKLDKQAIYERSIELLKSVGIPDPQQRIKEFPHQLSGGMKQRVMIAIALAGEPELLIADEPTTALDVTIQAQILDLLKAIQQKTGMAILLISHDLGVVAQMADHVAVMYAGQIVETASREQFFNDTQHPYTRKLFEALPSEQKREQKLTVIKGTVPPLNQDFTGCRFADRCEFAWELCQQTVPHWIDNAGHGVRCHLYDPTIDIAETKKDLRVSSSKLSEVVPTETALLQVDRLKVHFPIKKGILQRTVGHVKAVDDISMYLRAAETVALVGESGCGKTTVGKGILQLVPVTSGRVRFQGDELTDLSDKALKAARSSLQIIFQDPYSSMNPRMTINQVIEEGMLTSSIKDPQEKQRKIDELLERVGLRPDIKHRYPHEFSGGQRQRICIARALAAEPEVIICDEPTSALDVSVQAQILNLLRDIQHEFGLSYLFITHNIAVVDYLAHRVAVMYLGRIVEQGYREEVLNSPKHPYTQALLAAVPKINAETKHQTVKLEGELPSPANPPQGCHFHQRCPHVMPVCRETYPDLTQLSRSHSVKCFLYEEDYHGSTDSN</sequence>
<keyword evidence="6 11" id="KW-0067">ATP-binding</keyword>
<dbReference type="PANTHER" id="PTHR43297">
    <property type="entry name" value="OLIGOPEPTIDE TRANSPORT ATP-BINDING PROTEIN APPD"/>
    <property type="match status" value="1"/>
</dbReference>
<comment type="caution">
    <text evidence="11">The sequence shown here is derived from an EMBL/GenBank/DDBJ whole genome shotgun (WGS) entry which is preliminary data.</text>
</comment>
<keyword evidence="4" id="KW-1003">Cell membrane</keyword>
<protein>
    <recommendedName>
        <fullName evidence="8">ABC-type dipeptide transporter</fullName>
        <ecNumber evidence="8">7.4.2.9</ecNumber>
    </recommendedName>
</protein>
<dbReference type="PANTHER" id="PTHR43297:SF2">
    <property type="entry name" value="DIPEPTIDE TRANSPORT ATP-BINDING PROTEIN DPPD"/>
    <property type="match status" value="1"/>
</dbReference>
<keyword evidence="3" id="KW-0813">Transport</keyword>
<evidence type="ECO:0000256" key="1">
    <source>
        <dbReference type="ARBA" id="ARBA00004417"/>
    </source>
</evidence>
<dbReference type="Proteomes" id="UP000029999">
    <property type="component" value="Unassembled WGS sequence"/>
</dbReference>
<evidence type="ECO:0000256" key="6">
    <source>
        <dbReference type="ARBA" id="ARBA00022840"/>
    </source>
</evidence>
<dbReference type="EC" id="7.4.2.9" evidence="8"/>
<dbReference type="RefSeq" id="WP_036314780.1">
    <property type="nucleotide sequence ID" value="NZ_JRQD01000005.1"/>
</dbReference>
<dbReference type="SMART" id="SM00382">
    <property type="entry name" value="AAA"/>
    <property type="match status" value="2"/>
</dbReference>
<evidence type="ECO:0000256" key="9">
    <source>
        <dbReference type="ARBA" id="ARBA00047356"/>
    </source>
</evidence>
<dbReference type="SUPFAM" id="SSF52540">
    <property type="entry name" value="P-loop containing nucleoside triphosphate hydrolases"/>
    <property type="match status" value="2"/>
</dbReference>
<feature type="domain" description="ABC transporter" evidence="10">
    <location>
        <begin position="6"/>
        <end position="257"/>
    </location>
</feature>
<comment type="subcellular location">
    <subcellularLocation>
        <location evidence="1">Cell inner membrane</location>
        <topology evidence="1">Peripheral membrane protein</topology>
    </subcellularLocation>
</comment>
<dbReference type="FunFam" id="3.40.50.300:FF:000016">
    <property type="entry name" value="Oligopeptide ABC transporter ATP-binding component"/>
    <property type="match status" value="2"/>
</dbReference>
<dbReference type="GO" id="GO:0015833">
    <property type="term" value="P:peptide transport"/>
    <property type="evidence" value="ECO:0007669"/>
    <property type="project" value="InterPro"/>
</dbReference>
<dbReference type="NCBIfam" id="TIGR01727">
    <property type="entry name" value="oligo_HPY"/>
    <property type="match status" value="2"/>
</dbReference>
<dbReference type="PROSITE" id="PS00211">
    <property type="entry name" value="ABC_TRANSPORTER_1"/>
    <property type="match status" value="2"/>
</dbReference>
<dbReference type="NCBIfam" id="NF008453">
    <property type="entry name" value="PRK11308.1"/>
    <property type="match status" value="2"/>
</dbReference>
<reference evidence="11 12" key="1">
    <citation type="submission" date="2014-09" db="EMBL/GenBank/DDBJ databases">
        <authorList>
            <person name="Grob C."/>
            <person name="Taubert M."/>
            <person name="Howat A.M."/>
            <person name="Burns O.J."/>
            <person name="Dixon J.L."/>
            <person name="Chen Y."/>
            <person name="Murrell J.C."/>
        </authorList>
    </citation>
    <scope>NUCLEOTIDE SEQUENCE [LARGE SCALE GENOMIC DNA]</scope>
    <source>
        <strain evidence="11">L4</strain>
    </source>
</reference>
<accession>A0A0A0BC38</accession>
<dbReference type="Pfam" id="PF08352">
    <property type="entry name" value="oligo_HPY"/>
    <property type="match status" value="2"/>
</dbReference>
<dbReference type="AlphaFoldDB" id="A0A0A0BC38"/>
<proteinExistence type="inferred from homology"/>
<dbReference type="InterPro" id="IPR017871">
    <property type="entry name" value="ABC_transporter-like_CS"/>
</dbReference>
<evidence type="ECO:0000259" key="10">
    <source>
        <dbReference type="PROSITE" id="PS50893"/>
    </source>
</evidence>
<dbReference type="InterPro" id="IPR013563">
    <property type="entry name" value="Oligopep_ABC_C"/>
</dbReference>
<dbReference type="PROSITE" id="PS50893">
    <property type="entry name" value="ABC_TRANSPORTER_2"/>
    <property type="match status" value="2"/>
</dbReference>
<organism evidence="11 12">
    <name type="scientific">Methylophaga thiooxydans</name>
    <dbReference type="NCBI Taxonomy" id="392484"/>
    <lineage>
        <taxon>Bacteria</taxon>
        <taxon>Pseudomonadati</taxon>
        <taxon>Pseudomonadota</taxon>
        <taxon>Gammaproteobacteria</taxon>
        <taxon>Thiotrichales</taxon>
        <taxon>Piscirickettsiaceae</taxon>
        <taxon>Methylophaga</taxon>
    </lineage>
</organism>
<name>A0A0A0BC38_9GAMM</name>
<dbReference type="InterPro" id="IPR003593">
    <property type="entry name" value="AAA+_ATPase"/>
</dbReference>
<comment type="catalytic activity">
    <reaction evidence="9">
        <text>a dipeptide(out) + ATP + H2O = a dipeptide(in) + ADP + phosphate + H(+)</text>
        <dbReference type="Rhea" id="RHEA:23120"/>
        <dbReference type="ChEBI" id="CHEBI:15377"/>
        <dbReference type="ChEBI" id="CHEBI:15378"/>
        <dbReference type="ChEBI" id="CHEBI:30616"/>
        <dbReference type="ChEBI" id="CHEBI:43474"/>
        <dbReference type="ChEBI" id="CHEBI:90799"/>
        <dbReference type="ChEBI" id="CHEBI:456216"/>
        <dbReference type="EC" id="7.4.2.9"/>
    </reaction>
</comment>
<evidence type="ECO:0000256" key="2">
    <source>
        <dbReference type="ARBA" id="ARBA00005417"/>
    </source>
</evidence>
<dbReference type="Gene3D" id="3.40.50.300">
    <property type="entry name" value="P-loop containing nucleotide triphosphate hydrolases"/>
    <property type="match status" value="2"/>
</dbReference>
<keyword evidence="5" id="KW-0547">Nucleotide-binding</keyword>
<feature type="domain" description="ABC transporter" evidence="10">
    <location>
        <begin position="362"/>
        <end position="601"/>
    </location>
</feature>
<dbReference type="STRING" id="392484.LP43_2016"/>
<comment type="similarity">
    <text evidence="2">Belongs to the ABC transporter superfamily.</text>
</comment>
<dbReference type="Pfam" id="PF00005">
    <property type="entry name" value="ABC_tran"/>
    <property type="match status" value="2"/>
</dbReference>
<evidence type="ECO:0000256" key="5">
    <source>
        <dbReference type="ARBA" id="ARBA00022741"/>
    </source>
</evidence>
<keyword evidence="7" id="KW-0472">Membrane</keyword>
<dbReference type="EMBL" id="JRQD01000005">
    <property type="protein sequence ID" value="KGM06143.1"/>
    <property type="molecule type" value="Genomic_DNA"/>
</dbReference>